<feature type="transmembrane region" description="Helical" evidence="3">
    <location>
        <begin position="26"/>
        <end position="45"/>
    </location>
</feature>
<evidence type="ECO:0008006" key="6">
    <source>
        <dbReference type="Google" id="ProtNLM"/>
    </source>
</evidence>
<evidence type="ECO:0000313" key="5">
    <source>
        <dbReference type="Proteomes" id="UP000177354"/>
    </source>
</evidence>
<dbReference type="InterPro" id="IPR024414">
    <property type="entry name" value="Uncharacterised_PrgI"/>
</dbReference>
<feature type="compositionally biased region" description="Polar residues" evidence="2">
    <location>
        <begin position="204"/>
        <end position="215"/>
    </location>
</feature>
<accession>A0A1F5Z3U9</accession>
<dbReference type="EMBL" id="MFJF01000012">
    <property type="protein sequence ID" value="OGG06994.1"/>
    <property type="molecule type" value="Genomic_DNA"/>
</dbReference>
<keyword evidence="3" id="KW-0472">Membrane</keyword>
<proteinExistence type="predicted"/>
<name>A0A1F5Z3U9_9BACT</name>
<feature type="compositionally biased region" description="Basic and acidic residues" evidence="2">
    <location>
        <begin position="218"/>
        <end position="232"/>
    </location>
</feature>
<evidence type="ECO:0000313" key="4">
    <source>
        <dbReference type="EMBL" id="OGG06994.1"/>
    </source>
</evidence>
<gene>
    <name evidence="4" type="ORF">A2777_03940</name>
</gene>
<evidence type="ECO:0000256" key="3">
    <source>
        <dbReference type="SAM" id="Phobius"/>
    </source>
</evidence>
<protein>
    <recommendedName>
        <fullName evidence="6">PrgI family protein</fullName>
    </recommendedName>
</protein>
<dbReference type="Proteomes" id="UP000177354">
    <property type="component" value="Unassembled WGS sequence"/>
</dbReference>
<dbReference type="Pfam" id="PF12666">
    <property type="entry name" value="PrgI"/>
    <property type="match status" value="1"/>
</dbReference>
<feature type="region of interest" description="Disordered" evidence="2">
    <location>
        <begin position="202"/>
        <end position="232"/>
    </location>
</feature>
<dbReference type="AlphaFoldDB" id="A0A1F5Z3U9"/>
<feature type="coiled-coil region" evidence="1">
    <location>
        <begin position="307"/>
        <end position="334"/>
    </location>
</feature>
<organism evidence="4 5">
    <name type="scientific">Candidatus Gottesmanbacteria bacterium RIFCSPHIGHO2_01_FULL_40_15</name>
    <dbReference type="NCBI Taxonomy" id="1798376"/>
    <lineage>
        <taxon>Bacteria</taxon>
        <taxon>Candidatus Gottesmaniibacteriota</taxon>
    </lineage>
</organism>
<evidence type="ECO:0000256" key="2">
    <source>
        <dbReference type="SAM" id="MobiDB-lite"/>
    </source>
</evidence>
<comment type="caution">
    <text evidence="4">The sequence shown here is derived from an EMBL/GenBank/DDBJ whole genome shotgun (WGS) entry which is preliminary data.</text>
</comment>
<feature type="compositionally biased region" description="Basic and acidic residues" evidence="2">
    <location>
        <begin position="268"/>
        <end position="279"/>
    </location>
</feature>
<evidence type="ECO:0000256" key="1">
    <source>
        <dbReference type="SAM" id="Coils"/>
    </source>
</evidence>
<keyword evidence="3" id="KW-1133">Transmembrane helix</keyword>
<keyword evidence="1" id="KW-0175">Coiled coil</keyword>
<keyword evidence="3" id="KW-0812">Transmembrane</keyword>
<reference evidence="4 5" key="1">
    <citation type="journal article" date="2016" name="Nat. Commun.">
        <title>Thousands of microbial genomes shed light on interconnected biogeochemical processes in an aquifer system.</title>
        <authorList>
            <person name="Anantharaman K."/>
            <person name="Brown C.T."/>
            <person name="Hug L.A."/>
            <person name="Sharon I."/>
            <person name="Castelle C.J."/>
            <person name="Probst A.J."/>
            <person name="Thomas B.C."/>
            <person name="Singh A."/>
            <person name="Wilkins M.J."/>
            <person name="Karaoz U."/>
            <person name="Brodie E.L."/>
            <person name="Williams K.H."/>
            <person name="Hubbard S.S."/>
            <person name="Banfield J.F."/>
        </authorList>
    </citation>
    <scope>NUCLEOTIDE SEQUENCE [LARGE SCALE GENOMIC DNA]</scope>
</reference>
<sequence length="477" mass="53807">MEQHPVPRNISSFQFHLVGDMTMRQFLYLAGGAFIAFLIFKFAPLPALLKWPMALSTGFGGFAFAFLPIQERPLDKWLLAFLRSINAPTQYIWRKEETMPDILARSYTSPIKRLPQNHQEAHQDAQRKLDMYMTSVPKQPHQTLNIAEKRYIDQTLQLFNTTGVATTGQVQPGFYQPQVSPQIADLTTTQEPVIRPEKHIKNITDPTTPKINIQDTPPVKEKATEEKDSKTIKTDDIKPAGKIQTEKTSTGEIIREPNKIPDSIGKVPAEKRADKKDVESATPVLQTVIQSEVKKTVTDSPREDSKLSGILAEKEKLELELKQLKDELEKSRKPDIVKPQLAPEKKVPTIKTVTLKTAVDEIGIPKLPQVPNIIMGVIKDTQRKILPNIILTIKDTKGVPHRALKTNRLGQFSTATPLQNGTYYIEAEDPLKRYVFDIGEINLTGKVFLPIEMTAKGEKELMREKLTKEIFGNPRAA</sequence>
<feature type="region of interest" description="Disordered" evidence="2">
    <location>
        <begin position="258"/>
        <end position="279"/>
    </location>
</feature>